<dbReference type="InterPro" id="IPR050216">
    <property type="entry name" value="LRR_domain-containing"/>
</dbReference>
<name>A0A6G1HRT1_9PEZI</name>
<dbReference type="InterPro" id="IPR032675">
    <property type="entry name" value="LRR_dom_sf"/>
</dbReference>
<dbReference type="InterPro" id="IPR003591">
    <property type="entry name" value="Leu-rich_rpt_typical-subtyp"/>
</dbReference>
<dbReference type="PANTHER" id="PTHR48051">
    <property type="match status" value="1"/>
</dbReference>
<dbReference type="PROSITE" id="PS51450">
    <property type="entry name" value="LRR"/>
    <property type="match status" value="2"/>
</dbReference>
<keyword evidence="4" id="KW-1185">Reference proteome</keyword>
<evidence type="ECO:0000256" key="2">
    <source>
        <dbReference type="ARBA" id="ARBA00022737"/>
    </source>
</evidence>
<dbReference type="InterPro" id="IPR001611">
    <property type="entry name" value="Leu-rich_rpt"/>
</dbReference>
<dbReference type="SUPFAM" id="SSF52058">
    <property type="entry name" value="L domain-like"/>
    <property type="match status" value="1"/>
</dbReference>
<keyword evidence="2" id="KW-0677">Repeat</keyword>
<dbReference type="Pfam" id="PF00560">
    <property type="entry name" value="LRR_1"/>
    <property type="match status" value="2"/>
</dbReference>
<evidence type="ECO:0000313" key="3">
    <source>
        <dbReference type="EMBL" id="KAF2398547.1"/>
    </source>
</evidence>
<organism evidence="3 4">
    <name type="scientific">Trichodelitschia bisporula</name>
    <dbReference type="NCBI Taxonomy" id="703511"/>
    <lineage>
        <taxon>Eukaryota</taxon>
        <taxon>Fungi</taxon>
        <taxon>Dikarya</taxon>
        <taxon>Ascomycota</taxon>
        <taxon>Pezizomycotina</taxon>
        <taxon>Dothideomycetes</taxon>
        <taxon>Dothideomycetes incertae sedis</taxon>
        <taxon>Phaeotrichales</taxon>
        <taxon>Phaeotrichaceae</taxon>
        <taxon>Trichodelitschia</taxon>
    </lineage>
</organism>
<dbReference type="SMART" id="SM00369">
    <property type="entry name" value="LRR_TYP"/>
    <property type="match status" value="7"/>
</dbReference>
<dbReference type="EMBL" id="ML996700">
    <property type="protein sequence ID" value="KAF2398547.1"/>
    <property type="molecule type" value="Genomic_DNA"/>
</dbReference>
<keyword evidence="1" id="KW-0433">Leucine-rich repeat</keyword>
<gene>
    <name evidence="3" type="ORF">EJ06DRAFT_480148</name>
</gene>
<dbReference type="GO" id="GO:0005737">
    <property type="term" value="C:cytoplasm"/>
    <property type="evidence" value="ECO:0007669"/>
    <property type="project" value="TreeGrafter"/>
</dbReference>
<evidence type="ECO:0000256" key="1">
    <source>
        <dbReference type="ARBA" id="ARBA00022614"/>
    </source>
</evidence>
<sequence length="372" mass="41010">DNADPFNQGKDGPSPVQLRVDAARIDGRLNISAMVLKTIPDEVLNMYDYETNKASTTMWNEVVDLVRFVAADNEIETIPDTVFPDADDPDKAPQFGGVEHLDLHGNLLFDVPVGLRRLEHLTTLNLSRNRLMNDALETIAQISSLRELRMGDNLLTGELASSIETLTNLEVLDVQGNKLSRLPDELGLLTRLRVLNVSNNRLTELPMLALSKLPLVEILASKNAISGTLFPPEATGMPRLQTLDVSVNQLRAFCGSAFAVDLPTLKTLNIAFNSIAALPGLAGWTALITILAEDNKFAFLPDGFTEAHSLRNVDFTGNNFVRLDEHIGLMESLEGFKIAANPLRERKFLTMSTEELKHDLRARLAPPSHVDD</sequence>
<protein>
    <submittedName>
        <fullName evidence="3">L domain-like protein</fullName>
    </submittedName>
</protein>
<dbReference type="Pfam" id="PF13516">
    <property type="entry name" value="LRR_6"/>
    <property type="match status" value="1"/>
</dbReference>
<dbReference type="AlphaFoldDB" id="A0A6G1HRT1"/>
<accession>A0A6G1HRT1</accession>
<dbReference type="PANTHER" id="PTHR48051:SF1">
    <property type="entry name" value="RAS SUPPRESSOR PROTEIN 1"/>
    <property type="match status" value="1"/>
</dbReference>
<proteinExistence type="predicted"/>
<dbReference type="Proteomes" id="UP000799640">
    <property type="component" value="Unassembled WGS sequence"/>
</dbReference>
<dbReference type="SMART" id="SM00364">
    <property type="entry name" value="LRR_BAC"/>
    <property type="match status" value="4"/>
</dbReference>
<evidence type="ECO:0000313" key="4">
    <source>
        <dbReference type="Proteomes" id="UP000799640"/>
    </source>
</evidence>
<feature type="non-terminal residue" evidence="3">
    <location>
        <position position="1"/>
    </location>
</feature>
<dbReference type="Gene3D" id="3.80.10.10">
    <property type="entry name" value="Ribonuclease Inhibitor"/>
    <property type="match status" value="2"/>
</dbReference>
<reference evidence="3" key="1">
    <citation type="journal article" date="2020" name="Stud. Mycol.">
        <title>101 Dothideomycetes genomes: a test case for predicting lifestyles and emergence of pathogens.</title>
        <authorList>
            <person name="Haridas S."/>
            <person name="Albert R."/>
            <person name="Binder M."/>
            <person name="Bloem J."/>
            <person name="Labutti K."/>
            <person name="Salamov A."/>
            <person name="Andreopoulos B."/>
            <person name="Baker S."/>
            <person name="Barry K."/>
            <person name="Bills G."/>
            <person name="Bluhm B."/>
            <person name="Cannon C."/>
            <person name="Castanera R."/>
            <person name="Culley D."/>
            <person name="Daum C."/>
            <person name="Ezra D."/>
            <person name="Gonzalez J."/>
            <person name="Henrissat B."/>
            <person name="Kuo A."/>
            <person name="Liang C."/>
            <person name="Lipzen A."/>
            <person name="Lutzoni F."/>
            <person name="Magnuson J."/>
            <person name="Mondo S."/>
            <person name="Nolan M."/>
            <person name="Ohm R."/>
            <person name="Pangilinan J."/>
            <person name="Park H.-J."/>
            <person name="Ramirez L."/>
            <person name="Alfaro M."/>
            <person name="Sun H."/>
            <person name="Tritt A."/>
            <person name="Yoshinaga Y."/>
            <person name="Zwiers L.-H."/>
            <person name="Turgeon B."/>
            <person name="Goodwin S."/>
            <person name="Spatafora J."/>
            <person name="Crous P."/>
            <person name="Grigoriev I."/>
        </authorList>
    </citation>
    <scope>NUCLEOTIDE SEQUENCE</scope>
    <source>
        <strain evidence="3">CBS 262.69</strain>
    </source>
</reference>
<dbReference type="OrthoDB" id="676979at2759"/>